<proteinExistence type="predicted"/>
<gene>
    <name evidence="1" type="ORF">BFJ63_vAg16034</name>
</gene>
<organism evidence="1 2">
    <name type="scientific">Fusarium oxysporum f. sp. narcissi</name>
    <dbReference type="NCBI Taxonomy" id="451672"/>
    <lineage>
        <taxon>Eukaryota</taxon>
        <taxon>Fungi</taxon>
        <taxon>Dikarya</taxon>
        <taxon>Ascomycota</taxon>
        <taxon>Pezizomycotina</taxon>
        <taxon>Sordariomycetes</taxon>
        <taxon>Hypocreomycetidae</taxon>
        <taxon>Hypocreales</taxon>
        <taxon>Nectriaceae</taxon>
        <taxon>Fusarium</taxon>
        <taxon>Fusarium oxysporum species complex</taxon>
    </lineage>
</organism>
<dbReference type="Proteomes" id="UP000290540">
    <property type="component" value="Unassembled WGS sequence"/>
</dbReference>
<protein>
    <submittedName>
        <fullName evidence="1">Uncharacterized protein</fullName>
    </submittedName>
</protein>
<evidence type="ECO:0000313" key="2">
    <source>
        <dbReference type="Proteomes" id="UP000290540"/>
    </source>
</evidence>
<accession>A0A4V1RYC0</accession>
<name>A0A4V1RYC0_FUSOX</name>
<sequence length="121" mass="14407">MYRDSFFRTWDYQFLIFLSTVNPHFYRTVHPQPMVTPRDNIEFVMRVAKDFPEHWATKKRKDRRRGNLECYGASVYGPRNALSYYEAIRPTLAYKTDWYRSRRWGLKTGLGPSAASVSDVE</sequence>
<reference evidence="1 2" key="1">
    <citation type="submission" date="2016-12" db="EMBL/GenBank/DDBJ databases">
        <title>Draft genome sequence of Fusarium oxysporum causing rot on Narcissus.</title>
        <authorList>
            <person name="Armitage A.D."/>
            <person name="Taylor A."/>
            <person name="Clarkson J.P."/>
            <person name="Harrison R.J."/>
            <person name="Jackson A.C."/>
        </authorList>
    </citation>
    <scope>NUCLEOTIDE SEQUENCE [LARGE SCALE GENOMIC DNA]</scope>
    <source>
        <strain evidence="1 2">N139</strain>
    </source>
</reference>
<dbReference type="EMBL" id="MQTW01000281">
    <property type="protein sequence ID" value="RYC81076.1"/>
    <property type="molecule type" value="Genomic_DNA"/>
</dbReference>
<comment type="caution">
    <text evidence="1">The sequence shown here is derived from an EMBL/GenBank/DDBJ whole genome shotgun (WGS) entry which is preliminary data.</text>
</comment>
<evidence type="ECO:0000313" key="1">
    <source>
        <dbReference type="EMBL" id="RYC81076.1"/>
    </source>
</evidence>
<dbReference type="AlphaFoldDB" id="A0A4V1RYC0"/>